<evidence type="ECO:0000256" key="3">
    <source>
        <dbReference type="ARBA" id="ARBA00022729"/>
    </source>
</evidence>
<dbReference type="InterPro" id="IPR050553">
    <property type="entry name" value="Thioredoxin_ResA/DsbE_sf"/>
</dbReference>
<evidence type="ECO:0000256" key="4">
    <source>
        <dbReference type="ARBA" id="ARBA00022748"/>
    </source>
</evidence>
<dbReference type="Pfam" id="PF00578">
    <property type="entry name" value="AhpC-TSA"/>
    <property type="match status" value="1"/>
</dbReference>
<dbReference type="RefSeq" id="WP_264434522.1">
    <property type="nucleotide sequence ID" value="NZ_CP081495.1"/>
</dbReference>
<dbReference type="SUPFAM" id="SSF52833">
    <property type="entry name" value="Thioredoxin-like"/>
    <property type="match status" value="1"/>
</dbReference>
<dbReference type="PROSITE" id="PS00194">
    <property type="entry name" value="THIOREDOXIN_1"/>
    <property type="match status" value="1"/>
</dbReference>
<dbReference type="InterPro" id="IPR036249">
    <property type="entry name" value="Thioredoxin-like_sf"/>
</dbReference>
<keyword evidence="4" id="KW-0201">Cytochrome c-type biogenesis</keyword>
<dbReference type="InterPro" id="IPR017937">
    <property type="entry name" value="Thioredoxin_CS"/>
</dbReference>
<evidence type="ECO:0000256" key="2">
    <source>
        <dbReference type="ARBA" id="ARBA00017922"/>
    </source>
</evidence>
<reference evidence="8" key="1">
    <citation type="submission" date="2021-08" db="EMBL/GenBank/DDBJ databases">
        <title>Flavobacterium sp. strain CC-SYL302.</title>
        <authorList>
            <person name="Lin S.-Y."/>
            <person name="Lee T.-H."/>
            <person name="Young C.-C."/>
        </authorList>
    </citation>
    <scope>NUCLEOTIDE SEQUENCE</scope>
    <source>
        <strain evidence="8">CC-SYL302</strain>
    </source>
</reference>
<keyword evidence="5" id="KW-1015">Disulfide bond</keyword>
<evidence type="ECO:0000256" key="5">
    <source>
        <dbReference type="ARBA" id="ARBA00023157"/>
    </source>
</evidence>
<dbReference type="PROSITE" id="PS51257">
    <property type="entry name" value="PROKAR_LIPOPROTEIN"/>
    <property type="match status" value="1"/>
</dbReference>
<accession>A0ABY6M0G5</accession>
<dbReference type="InterPro" id="IPR025380">
    <property type="entry name" value="DUF4369"/>
</dbReference>
<protein>
    <recommendedName>
        <fullName evidence="2">Type IV secretion system putative lipoprotein virB7</fullName>
    </recommendedName>
</protein>
<dbReference type="PROSITE" id="PS51352">
    <property type="entry name" value="THIOREDOXIN_2"/>
    <property type="match status" value="1"/>
</dbReference>
<feature type="domain" description="Thioredoxin" evidence="7">
    <location>
        <begin position="234"/>
        <end position="372"/>
    </location>
</feature>
<evidence type="ECO:0000256" key="6">
    <source>
        <dbReference type="ARBA" id="ARBA00023284"/>
    </source>
</evidence>
<proteinExistence type="predicted"/>
<dbReference type="Pfam" id="PF14289">
    <property type="entry name" value="DUF4369"/>
    <property type="match status" value="1"/>
</dbReference>
<sequence>MKKIFFFAGIAALLTACSEPKDQFTITGQTKGFNDGTVVYLRTEGESSFNKIDSTTIKNNSFVFKGTQTNPNFGLIQIDSTTENMVPFVLEKGKIAVVYDLESDDLFEVKGTKNNDLAASYLKNKQQNQLAIESLFQENAEIIQKAQETNDTTLLKTLQPKFMALYEKQNKADLDFITQNTDALYSLWVLEDGMDQLEIDDEQSVQLFNGFSNEVKTSIRGTKINERLEKLKTIAIGALAPDFSAPNTEGEVVALYDNLGKVTIVDFWAAWCGPCRQENPNLVALYKQYKDKGLAIVGVSLDRSEAAWKKAIKDDKLDWVQVSNLQYFQDPVAQTYVINAIPASFVLDANGKIIAKNLRGKQLDDKIAELLK</sequence>
<evidence type="ECO:0000313" key="8">
    <source>
        <dbReference type="EMBL" id="UYW02043.1"/>
    </source>
</evidence>
<dbReference type="InterPro" id="IPR013766">
    <property type="entry name" value="Thioredoxin_domain"/>
</dbReference>
<gene>
    <name evidence="8" type="ORF">K5I29_03795</name>
</gene>
<dbReference type="InterPro" id="IPR000866">
    <property type="entry name" value="AhpC/TSA"/>
</dbReference>
<keyword evidence="3" id="KW-0732">Signal</keyword>
<dbReference type="PANTHER" id="PTHR42852:SF6">
    <property type="entry name" value="THIOL:DISULFIDE INTERCHANGE PROTEIN DSBE"/>
    <property type="match status" value="1"/>
</dbReference>
<keyword evidence="9" id="KW-1185">Reference proteome</keyword>
<dbReference type="CDD" id="cd02966">
    <property type="entry name" value="TlpA_like_family"/>
    <property type="match status" value="1"/>
</dbReference>
<dbReference type="Gene3D" id="3.40.30.10">
    <property type="entry name" value="Glutaredoxin"/>
    <property type="match status" value="1"/>
</dbReference>
<dbReference type="Proteomes" id="UP001163328">
    <property type="component" value="Chromosome"/>
</dbReference>
<keyword evidence="6" id="KW-0676">Redox-active center</keyword>
<dbReference type="InterPro" id="IPR012640">
    <property type="entry name" value="Membr_lipoprot_lipid_attach_CS"/>
</dbReference>
<name>A0ABY6M0G5_9FLAO</name>
<evidence type="ECO:0000256" key="1">
    <source>
        <dbReference type="ARBA" id="ARBA00004196"/>
    </source>
</evidence>
<evidence type="ECO:0000259" key="7">
    <source>
        <dbReference type="PROSITE" id="PS51352"/>
    </source>
</evidence>
<organism evidence="8 9">
    <name type="scientific">Flavobacterium agricola</name>
    <dbReference type="NCBI Taxonomy" id="2870839"/>
    <lineage>
        <taxon>Bacteria</taxon>
        <taxon>Pseudomonadati</taxon>
        <taxon>Bacteroidota</taxon>
        <taxon>Flavobacteriia</taxon>
        <taxon>Flavobacteriales</taxon>
        <taxon>Flavobacteriaceae</taxon>
        <taxon>Flavobacterium</taxon>
    </lineage>
</organism>
<evidence type="ECO:0000313" key="9">
    <source>
        <dbReference type="Proteomes" id="UP001163328"/>
    </source>
</evidence>
<comment type="subcellular location">
    <subcellularLocation>
        <location evidence="1">Cell envelope</location>
    </subcellularLocation>
</comment>
<dbReference type="PANTHER" id="PTHR42852">
    <property type="entry name" value="THIOL:DISULFIDE INTERCHANGE PROTEIN DSBE"/>
    <property type="match status" value="1"/>
</dbReference>
<dbReference type="Pfam" id="PF08139">
    <property type="entry name" value="LPAM_1"/>
    <property type="match status" value="1"/>
</dbReference>
<dbReference type="EMBL" id="CP081495">
    <property type="protein sequence ID" value="UYW02043.1"/>
    <property type="molecule type" value="Genomic_DNA"/>
</dbReference>